<dbReference type="InterPro" id="IPR023779">
    <property type="entry name" value="Chromodomain_CS"/>
</dbReference>
<organism evidence="5 6">
    <name type="scientific">Strongylus vulgaris</name>
    <name type="common">Blood worm</name>
    <dbReference type="NCBI Taxonomy" id="40348"/>
    <lineage>
        <taxon>Eukaryota</taxon>
        <taxon>Metazoa</taxon>
        <taxon>Ecdysozoa</taxon>
        <taxon>Nematoda</taxon>
        <taxon>Chromadorea</taxon>
        <taxon>Rhabditida</taxon>
        <taxon>Rhabditina</taxon>
        <taxon>Rhabditomorpha</taxon>
        <taxon>Strongyloidea</taxon>
        <taxon>Strongylidae</taxon>
        <taxon>Strongylus</taxon>
    </lineage>
</organism>
<dbReference type="InterPro" id="IPR017984">
    <property type="entry name" value="Chromo_dom_subgr"/>
</dbReference>
<dbReference type="SUPFAM" id="SSF54160">
    <property type="entry name" value="Chromo domain-like"/>
    <property type="match status" value="1"/>
</dbReference>
<evidence type="ECO:0000256" key="2">
    <source>
        <dbReference type="ARBA" id="ARBA00023242"/>
    </source>
</evidence>
<gene>
    <name evidence="5" type="ORF">SVUK_LOCUS4972</name>
</gene>
<dbReference type="InterPro" id="IPR051219">
    <property type="entry name" value="Heterochromatin_chromo-domain"/>
</dbReference>
<dbReference type="GO" id="GO:0005634">
    <property type="term" value="C:nucleus"/>
    <property type="evidence" value="ECO:0007669"/>
    <property type="project" value="UniProtKB-SubCell"/>
</dbReference>
<dbReference type="EMBL" id="UYYB01014250">
    <property type="protein sequence ID" value="VDM69974.1"/>
    <property type="molecule type" value="Genomic_DNA"/>
</dbReference>
<evidence type="ECO:0000259" key="4">
    <source>
        <dbReference type="PROSITE" id="PS50013"/>
    </source>
</evidence>
<feature type="domain" description="Chromo" evidence="4">
    <location>
        <begin position="23"/>
        <end position="82"/>
    </location>
</feature>
<feature type="compositionally biased region" description="Polar residues" evidence="3">
    <location>
        <begin position="158"/>
        <end position="179"/>
    </location>
</feature>
<name>A0A3P7IWI7_STRVU</name>
<dbReference type="Gene3D" id="2.40.50.40">
    <property type="match status" value="1"/>
</dbReference>
<dbReference type="InterPro" id="IPR000953">
    <property type="entry name" value="Chromo/chromo_shadow_dom"/>
</dbReference>
<feature type="non-terminal residue" evidence="5">
    <location>
        <position position="1"/>
    </location>
</feature>
<dbReference type="PROSITE" id="PS00598">
    <property type="entry name" value="CHROMO_1"/>
    <property type="match status" value="1"/>
</dbReference>
<proteinExistence type="predicted"/>
<dbReference type="SMART" id="SM00298">
    <property type="entry name" value="CHROMO"/>
    <property type="match status" value="1"/>
</dbReference>
<feature type="compositionally biased region" description="Basic and acidic residues" evidence="3">
    <location>
        <begin position="238"/>
        <end position="247"/>
    </location>
</feature>
<dbReference type="AlphaFoldDB" id="A0A3P7IWI7"/>
<evidence type="ECO:0000256" key="3">
    <source>
        <dbReference type="SAM" id="MobiDB-lite"/>
    </source>
</evidence>
<dbReference type="PRINTS" id="PR00504">
    <property type="entry name" value="CHROMODOMAIN"/>
</dbReference>
<dbReference type="OrthoDB" id="5843976at2759"/>
<feature type="region of interest" description="Disordered" evidence="3">
    <location>
        <begin position="197"/>
        <end position="269"/>
    </location>
</feature>
<dbReference type="PROSITE" id="PS50013">
    <property type="entry name" value="CHROMO_2"/>
    <property type="match status" value="1"/>
</dbReference>
<dbReference type="PANTHER" id="PTHR22812">
    <property type="entry name" value="CHROMOBOX PROTEIN"/>
    <property type="match status" value="1"/>
</dbReference>
<feature type="region of interest" description="Disordered" evidence="3">
    <location>
        <begin position="71"/>
        <end position="179"/>
    </location>
</feature>
<sequence>FCRVKGSSDEEPAGGEGLSEEVYEVEKILDHNDTDEGLFYLVRWKGFGEEDDSWEPSENLALAVKAINEYEERRKSKSKGKKSKTPKSKSKSKGQEKQQKSKKGSRRSSVLVDDKSESEPEIPSCDDDDEYLVEKSTKKSGRVSTYSGTVTKAALKSYSPTTTNASKSTPTSTRAQTVDTISAAKKVRSAELQALQMRQSWLYDSDSDDDSGPEKENEKKKKESDKDGAKDMATASAEEGKHEETVEKTPLVAEPQSQKVNDRKRKVNE</sequence>
<dbReference type="InterPro" id="IPR016197">
    <property type="entry name" value="Chromo-like_dom_sf"/>
</dbReference>
<dbReference type="CDD" id="cd00024">
    <property type="entry name" value="CD_CSD"/>
    <property type="match status" value="1"/>
</dbReference>
<keyword evidence="2" id="KW-0539">Nucleus</keyword>
<evidence type="ECO:0000313" key="6">
    <source>
        <dbReference type="Proteomes" id="UP000270094"/>
    </source>
</evidence>
<keyword evidence="6" id="KW-1185">Reference proteome</keyword>
<protein>
    <recommendedName>
        <fullName evidence="4">Chromo domain-containing protein</fullName>
    </recommendedName>
</protein>
<feature type="non-terminal residue" evidence="5">
    <location>
        <position position="269"/>
    </location>
</feature>
<feature type="compositionally biased region" description="Basic residues" evidence="3">
    <location>
        <begin position="75"/>
        <end position="92"/>
    </location>
</feature>
<accession>A0A3P7IWI7</accession>
<feature type="compositionally biased region" description="Basic and acidic residues" evidence="3">
    <location>
        <begin position="212"/>
        <end position="230"/>
    </location>
</feature>
<evidence type="ECO:0000256" key="1">
    <source>
        <dbReference type="ARBA" id="ARBA00004123"/>
    </source>
</evidence>
<evidence type="ECO:0000313" key="5">
    <source>
        <dbReference type="EMBL" id="VDM69974.1"/>
    </source>
</evidence>
<dbReference type="Proteomes" id="UP000270094">
    <property type="component" value="Unassembled WGS sequence"/>
</dbReference>
<dbReference type="InterPro" id="IPR023780">
    <property type="entry name" value="Chromo_domain"/>
</dbReference>
<dbReference type="Pfam" id="PF00385">
    <property type="entry name" value="Chromo"/>
    <property type="match status" value="1"/>
</dbReference>
<reference evidence="5 6" key="1">
    <citation type="submission" date="2018-11" db="EMBL/GenBank/DDBJ databases">
        <authorList>
            <consortium name="Pathogen Informatics"/>
        </authorList>
    </citation>
    <scope>NUCLEOTIDE SEQUENCE [LARGE SCALE GENOMIC DNA]</scope>
</reference>
<comment type="subcellular location">
    <subcellularLocation>
        <location evidence="1">Nucleus</location>
    </subcellularLocation>
</comment>